<dbReference type="EMBL" id="BONJ01000001">
    <property type="protein sequence ID" value="GIG11747.1"/>
    <property type="molecule type" value="Genomic_DNA"/>
</dbReference>
<dbReference type="InterPro" id="IPR001466">
    <property type="entry name" value="Beta-lactam-related"/>
</dbReference>
<dbReference type="InterPro" id="IPR050789">
    <property type="entry name" value="Diverse_Enzym_Activities"/>
</dbReference>
<organism evidence="2 3">
    <name type="scientific">Catellatospora methionotrophica</name>
    <dbReference type="NCBI Taxonomy" id="121620"/>
    <lineage>
        <taxon>Bacteria</taxon>
        <taxon>Bacillati</taxon>
        <taxon>Actinomycetota</taxon>
        <taxon>Actinomycetes</taxon>
        <taxon>Micromonosporales</taxon>
        <taxon>Micromonosporaceae</taxon>
        <taxon>Catellatospora</taxon>
    </lineage>
</organism>
<accession>A0A8J3PC87</accession>
<proteinExistence type="predicted"/>
<comment type="caution">
    <text evidence="2">The sequence shown here is derived from an EMBL/GenBank/DDBJ whole genome shotgun (WGS) entry which is preliminary data.</text>
</comment>
<protein>
    <submittedName>
        <fullName evidence="2">Serine hydrolase</fullName>
    </submittedName>
</protein>
<evidence type="ECO:0000313" key="2">
    <source>
        <dbReference type="EMBL" id="GIG11747.1"/>
    </source>
</evidence>
<sequence>MSDALSPSGMHRLHEAMAARVGRGELPGLVTLLARDDQVQVDVIGTHDVDGATPMSRDTLFRAGSLTKPMLAAVTMMLVDDGVLDLAEPVDRLLPELAGRRVLARLDGPIEQTVPVRRPVTVEDLLTFRMGFGVITEPEYNPPYPIVQASQELRLVLAAPDPRTPYPPDEWIKIFATLPLMYQPGERWQYNAGSLVLGVLVARAAGRPLGEVLHARLFAPLAMADTGFWTAAANAARLPGHYHTGEDGGGLRQHTATPAADWTRPPAFPSGAGGLLTSADDLLAFARLLLAGGVSGGRRLLSAESVARMTTNRLTPQQIATAGMLLGGQGWGYGMAVAVAPDEVSATPGRYGWDGGYGTTWYTDPDRGLIAIALSQTSDFLFNGARDEFLRLAFTSAD</sequence>
<dbReference type="Pfam" id="PF00144">
    <property type="entry name" value="Beta-lactamase"/>
    <property type="match status" value="1"/>
</dbReference>
<evidence type="ECO:0000313" key="3">
    <source>
        <dbReference type="Proteomes" id="UP000660339"/>
    </source>
</evidence>
<name>A0A8J3PC87_9ACTN</name>
<dbReference type="PANTHER" id="PTHR43283:SF3">
    <property type="entry name" value="BETA-LACTAMASE FAMILY PROTEIN (AFU_ORTHOLOGUE AFUA_5G07500)"/>
    <property type="match status" value="1"/>
</dbReference>
<dbReference type="RefSeq" id="WP_166380644.1">
    <property type="nucleotide sequence ID" value="NZ_BAAATT010000011.1"/>
</dbReference>
<dbReference type="AlphaFoldDB" id="A0A8J3PC87"/>
<keyword evidence="3" id="KW-1185">Reference proteome</keyword>
<evidence type="ECO:0000259" key="1">
    <source>
        <dbReference type="Pfam" id="PF00144"/>
    </source>
</evidence>
<dbReference type="PANTHER" id="PTHR43283">
    <property type="entry name" value="BETA-LACTAMASE-RELATED"/>
    <property type="match status" value="1"/>
</dbReference>
<keyword evidence="2" id="KW-0378">Hydrolase</keyword>
<dbReference type="SUPFAM" id="SSF56601">
    <property type="entry name" value="beta-lactamase/transpeptidase-like"/>
    <property type="match status" value="1"/>
</dbReference>
<reference evidence="2" key="1">
    <citation type="submission" date="2021-01" db="EMBL/GenBank/DDBJ databases">
        <title>Whole genome shotgun sequence of Catellatospora methionotrophica NBRC 14553.</title>
        <authorList>
            <person name="Komaki H."/>
            <person name="Tamura T."/>
        </authorList>
    </citation>
    <scope>NUCLEOTIDE SEQUENCE</scope>
    <source>
        <strain evidence="2">NBRC 14553</strain>
    </source>
</reference>
<gene>
    <name evidence="2" type="ORF">Cme02nite_00790</name>
</gene>
<dbReference type="Gene3D" id="3.40.710.10">
    <property type="entry name" value="DD-peptidase/beta-lactamase superfamily"/>
    <property type="match status" value="1"/>
</dbReference>
<dbReference type="InterPro" id="IPR012338">
    <property type="entry name" value="Beta-lactam/transpept-like"/>
</dbReference>
<dbReference type="Proteomes" id="UP000660339">
    <property type="component" value="Unassembled WGS sequence"/>
</dbReference>
<feature type="domain" description="Beta-lactamase-related" evidence="1">
    <location>
        <begin position="16"/>
        <end position="389"/>
    </location>
</feature>
<dbReference type="GO" id="GO:0016787">
    <property type="term" value="F:hydrolase activity"/>
    <property type="evidence" value="ECO:0007669"/>
    <property type="project" value="UniProtKB-KW"/>
</dbReference>